<dbReference type="InterPro" id="IPR021321">
    <property type="entry name" value="DUF2922"/>
</dbReference>
<reference evidence="1 2" key="1">
    <citation type="journal article" date="2003" name="Int. J. Syst. Evol. Microbiol.">
        <title>Bacillus nealsonii sp. nov., isolated from a spacecraft-assembly facility, whose spores are gamma-radiation resistant.</title>
        <authorList>
            <person name="Venkateswaran K."/>
            <person name="Kempf M."/>
            <person name="Chen F."/>
            <person name="Satomi M."/>
            <person name="Nicholson W."/>
            <person name="Kern R."/>
        </authorList>
    </citation>
    <scope>NUCLEOTIDE SEQUENCE [LARGE SCALE GENOMIC DNA]</scope>
    <source>
        <strain evidence="1 2">FO-92</strain>
    </source>
</reference>
<comment type="caution">
    <text evidence="1">The sequence shown here is derived from an EMBL/GenBank/DDBJ whole genome shotgun (WGS) entry which is preliminary data.</text>
</comment>
<keyword evidence="2" id="KW-1185">Reference proteome</keyword>
<dbReference type="AlphaFoldDB" id="A0A2N0YYP1"/>
<proteinExistence type="predicted"/>
<dbReference type="Pfam" id="PF11148">
    <property type="entry name" value="DUF2922"/>
    <property type="match status" value="1"/>
</dbReference>
<dbReference type="Proteomes" id="UP000233375">
    <property type="component" value="Unassembled WGS sequence"/>
</dbReference>
<dbReference type="EMBL" id="PISE01000043">
    <property type="protein sequence ID" value="PKG22374.1"/>
    <property type="molecule type" value="Genomic_DNA"/>
</dbReference>
<gene>
    <name evidence="1" type="ORF">CWS01_17315</name>
</gene>
<dbReference type="OrthoDB" id="2454247at2"/>
<evidence type="ECO:0000313" key="1">
    <source>
        <dbReference type="EMBL" id="PKG22374.1"/>
    </source>
</evidence>
<accession>A0A2N0YYP1</accession>
<name>A0A2N0YYP1_9BACI</name>
<evidence type="ECO:0000313" key="2">
    <source>
        <dbReference type="Proteomes" id="UP000233375"/>
    </source>
</evidence>
<dbReference type="RefSeq" id="WP_101178431.1">
    <property type="nucleotide sequence ID" value="NZ_PISE01000043.1"/>
</dbReference>
<organism evidence="1 2">
    <name type="scientific">Niallia nealsonii</name>
    <dbReference type="NCBI Taxonomy" id="115979"/>
    <lineage>
        <taxon>Bacteria</taxon>
        <taxon>Bacillati</taxon>
        <taxon>Bacillota</taxon>
        <taxon>Bacilli</taxon>
        <taxon>Bacillales</taxon>
        <taxon>Bacillaceae</taxon>
        <taxon>Niallia</taxon>
    </lineage>
</organism>
<sequence length="71" mass="7757">MAKMLELTFGNENGKTTKISLDGPIEPVDTQKILAAMQSIIQANIFVTTNGAFVSAQGIRLIERNVTDYEV</sequence>
<protein>
    <submittedName>
        <fullName evidence="1">DUF2922 domain-containing protein</fullName>
    </submittedName>
</protein>